<evidence type="ECO:0000256" key="9">
    <source>
        <dbReference type="ARBA" id="ARBA00058688"/>
    </source>
</evidence>
<sequence length="109" mass="11821">MAKAKLHVKKGDQVVVLTGKDKGKKGRILEAYPTEQRVLIEGVNIVKRHTKPNATNQQGGIIEKEAPIHVSNVAIVDPKTGGATRIGKKILNDGTKVRYAKKSGETLDK</sequence>
<dbReference type="PROSITE" id="PS01108">
    <property type="entry name" value="RIBOSOMAL_L24"/>
    <property type="match status" value="1"/>
</dbReference>
<keyword evidence="6 10" id="KW-0689">Ribosomal protein</keyword>
<dbReference type="NCBIfam" id="TIGR01079">
    <property type="entry name" value="rplX_bact"/>
    <property type="match status" value="1"/>
</dbReference>
<dbReference type="EMBL" id="CP022657">
    <property type="protein sequence ID" value="ASS76918.1"/>
    <property type="molecule type" value="Genomic_DNA"/>
</dbReference>
<evidence type="ECO:0000256" key="7">
    <source>
        <dbReference type="ARBA" id="ARBA00023274"/>
    </source>
</evidence>
<dbReference type="InterPro" id="IPR057264">
    <property type="entry name" value="Ribosomal_uL24_C"/>
</dbReference>
<dbReference type="Proteomes" id="UP000214688">
    <property type="component" value="Chromosome"/>
</dbReference>
<dbReference type="SUPFAM" id="SSF50104">
    <property type="entry name" value="Translation proteins SH3-like domain"/>
    <property type="match status" value="1"/>
</dbReference>
<comment type="similarity">
    <text evidence="2 10 11">Belongs to the universal ribosomal protein uL24 family.</text>
</comment>
<dbReference type="InterPro" id="IPR014722">
    <property type="entry name" value="Rib_uL2_dom2"/>
</dbReference>
<evidence type="ECO:0000256" key="6">
    <source>
        <dbReference type="ARBA" id="ARBA00022980"/>
    </source>
</evidence>
<evidence type="ECO:0000313" key="14">
    <source>
        <dbReference type="Proteomes" id="UP000214688"/>
    </source>
</evidence>
<dbReference type="Pfam" id="PF00467">
    <property type="entry name" value="KOW"/>
    <property type="match status" value="1"/>
</dbReference>
<comment type="subunit">
    <text evidence="3 10">Part of the 50S ribosomal subunit.</text>
</comment>
<protein>
    <recommendedName>
        <fullName evidence="8 10">Large ribosomal subunit protein uL24</fullName>
    </recommendedName>
</protein>
<dbReference type="CDD" id="cd06089">
    <property type="entry name" value="KOW_RPL26"/>
    <property type="match status" value="1"/>
</dbReference>
<evidence type="ECO:0000256" key="5">
    <source>
        <dbReference type="ARBA" id="ARBA00022884"/>
    </source>
</evidence>
<accession>A0A223D5Q1</accession>
<dbReference type="AlphaFoldDB" id="A0A223D5Q1"/>
<dbReference type="HAMAP" id="MF_01326_B">
    <property type="entry name" value="Ribosomal_uL24_B"/>
    <property type="match status" value="1"/>
</dbReference>
<evidence type="ECO:0000256" key="4">
    <source>
        <dbReference type="ARBA" id="ARBA00022730"/>
    </source>
</evidence>
<dbReference type="PANTHER" id="PTHR12903">
    <property type="entry name" value="MITOCHONDRIAL RIBOSOMAL PROTEIN L24"/>
    <property type="match status" value="1"/>
</dbReference>
<evidence type="ECO:0000256" key="10">
    <source>
        <dbReference type="HAMAP-Rule" id="MF_01326"/>
    </source>
</evidence>
<dbReference type="Gene3D" id="2.30.30.30">
    <property type="match status" value="1"/>
</dbReference>
<dbReference type="GO" id="GO:0019843">
    <property type="term" value="F:rRNA binding"/>
    <property type="evidence" value="ECO:0007669"/>
    <property type="project" value="UniProtKB-UniRule"/>
</dbReference>
<dbReference type="InterPro" id="IPR005824">
    <property type="entry name" value="KOW"/>
</dbReference>
<keyword evidence="14" id="KW-1185">Reference proteome</keyword>
<dbReference type="GO" id="GO:0006412">
    <property type="term" value="P:translation"/>
    <property type="evidence" value="ECO:0007669"/>
    <property type="project" value="UniProtKB-UniRule"/>
</dbReference>
<keyword evidence="4 10" id="KW-0699">rRNA-binding</keyword>
<dbReference type="InterPro" id="IPR041988">
    <property type="entry name" value="Ribosomal_uL24_KOW"/>
</dbReference>
<comment type="function">
    <text evidence="1 10">One of two assembly initiator proteins, it binds directly to the 5'-end of the 23S rRNA, where it nucleates assembly of the 50S subunit.</text>
</comment>
<dbReference type="Pfam" id="PF17136">
    <property type="entry name" value="ribosomal_L24"/>
    <property type="match status" value="1"/>
</dbReference>
<dbReference type="GO" id="GO:0003735">
    <property type="term" value="F:structural constituent of ribosome"/>
    <property type="evidence" value="ECO:0007669"/>
    <property type="project" value="InterPro"/>
</dbReference>
<dbReference type="KEGG" id="tab:CIG75_19680"/>
<dbReference type="InterPro" id="IPR008991">
    <property type="entry name" value="Translation_prot_SH3-like_sf"/>
</dbReference>
<comment type="function">
    <text evidence="9 10">One of the proteins that surrounds the polypeptide exit tunnel on the outside of the subunit.</text>
</comment>
<dbReference type="GO" id="GO:1990904">
    <property type="term" value="C:ribonucleoprotein complex"/>
    <property type="evidence" value="ECO:0007669"/>
    <property type="project" value="UniProtKB-KW"/>
</dbReference>
<name>A0A223D5Q1_9BACL</name>
<dbReference type="InterPro" id="IPR005825">
    <property type="entry name" value="Ribosomal_uL24_CS"/>
</dbReference>
<organism evidence="13 14">
    <name type="scientific">Tumebacillus algifaecis</name>
    <dbReference type="NCBI Taxonomy" id="1214604"/>
    <lineage>
        <taxon>Bacteria</taxon>
        <taxon>Bacillati</taxon>
        <taxon>Bacillota</taxon>
        <taxon>Bacilli</taxon>
        <taxon>Bacillales</taxon>
        <taxon>Alicyclobacillaceae</taxon>
        <taxon>Tumebacillus</taxon>
    </lineage>
</organism>
<dbReference type="SMART" id="SM00739">
    <property type="entry name" value="KOW"/>
    <property type="match status" value="1"/>
</dbReference>
<reference evidence="13 14" key="1">
    <citation type="journal article" date="2015" name="Int. J. Syst. Evol. Microbiol.">
        <title>Tumebacillus algifaecis sp. nov., isolated from decomposing algal scum.</title>
        <authorList>
            <person name="Wu Y.F."/>
            <person name="Zhang B."/>
            <person name="Xing P."/>
            <person name="Wu Q.L."/>
            <person name="Liu S.J."/>
        </authorList>
    </citation>
    <scope>NUCLEOTIDE SEQUENCE [LARGE SCALE GENOMIC DNA]</scope>
    <source>
        <strain evidence="13 14">THMBR28</strain>
    </source>
</reference>
<dbReference type="FunFam" id="2.30.30.30:FF:000004">
    <property type="entry name" value="50S ribosomal protein L24"/>
    <property type="match status" value="1"/>
</dbReference>
<dbReference type="InterPro" id="IPR003256">
    <property type="entry name" value="Ribosomal_uL24"/>
</dbReference>
<keyword evidence="7 10" id="KW-0687">Ribonucleoprotein</keyword>
<evidence type="ECO:0000259" key="12">
    <source>
        <dbReference type="SMART" id="SM00739"/>
    </source>
</evidence>
<evidence type="ECO:0000256" key="2">
    <source>
        <dbReference type="ARBA" id="ARBA00010618"/>
    </source>
</evidence>
<evidence type="ECO:0000256" key="3">
    <source>
        <dbReference type="ARBA" id="ARBA00011838"/>
    </source>
</evidence>
<evidence type="ECO:0000313" key="13">
    <source>
        <dbReference type="EMBL" id="ASS76918.1"/>
    </source>
</evidence>
<gene>
    <name evidence="10" type="primary">rplX</name>
    <name evidence="13" type="ORF">CIG75_19680</name>
</gene>
<proteinExistence type="inferred from homology"/>
<dbReference type="GO" id="GO:0005840">
    <property type="term" value="C:ribosome"/>
    <property type="evidence" value="ECO:0007669"/>
    <property type="project" value="UniProtKB-KW"/>
</dbReference>
<evidence type="ECO:0000256" key="1">
    <source>
        <dbReference type="ARBA" id="ARBA00004072"/>
    </source>
</evidence>
<dbReference type="RefSeq" id="WP_094238143.1">
    <property type="nucleotide sequence ID" value="NZ_CP022657.1"/>
</dbReference>
<feature type="domain" description="KOW" evidence="12">
    <location>
        <begin position="7"/>
        <end position="34"/>
    </location>
</feature>
<evidence type="ECO:0000256" key="11">
    <source>
        <dbReference type="RuleBase" id="RU003477"/>
    </source>
</evidence>
<dbReference type="OrthoDB" id="9807419at2"/>
<evidence type="ECO:0000256" key="8">
    <source>
        <dbReference type="ARBA" id="ARBA00035206"/>
    </source>
</evidence>
<keyword evidence="5 10" id="KW-0694">RNA-binding</keyword>